<evidence type="ECO:0000259" key="4">
    <source>
        <dbReference type="PROSITE" id="PS50949"/>
    </source>
</evidence>
<feature type="domain" description="HTH gntR-type" evidence="4">
    <location>
        <begin position="42"/>
        <end position="110"/>
    </location>
</feature>
<dbReference type="Pfam" id="PF00392">
    <property type="entry name" value="GntR"/>
    <property type="match status" value="1"/>
</dbReference>
<sequence length="241" mass="27669">MEYWYINTGHLIGQVIHLAEVSLKIFAELIVLANNINRHSKLPYYQQLYEILHTKIVQGEWQPGDMMPPESELIEMYQVSRNTIRQVLDMLVNENLIYRQRGRGTFVAHPSLEQAMIRIISFTEDMRQRGFEPGTEVLESTLIPAPRDISERIEVAEGEELAKIVRLRLADGEPMSIEEAYLAHKYCPNVLNHNFAKQPLRQTLDRDYGIRLVNAKQVIRAVSASNELGHILKIPAEAALL</sequence>
<dbReference type="SMART" id="SM00866">
    <property type="entry name" value="UTRA"/>
    <property type="match status" value="1"/>
</dbReference>
<evidence type="ECO:0000256" key="3">
    <source>
        <dbReference type="ARBA" id="ARBA00023163"/>
    </source>
</evidence>
<keyword evidence="1" id="KW-0805">Transcription regulation</keyword>
<dbReference type="GO" id="GO:0045892">
    <property type="term" value="P:negative regulation of DNA-templated transcription"/>
    <property type="evidence" value="ECO:0007669"/>
    <property type="project" value="TreeGrafter"/>
</dbReference>
<dbReference type="CDD" id="cd07377">
    <property type="entry name" value="WHTH_GntR"/>
    <property type="match status" value="1"/>
</dbReference>
<dbReference type="GO" id="GO:0003700">
    <property type="term" value="F:DNA-binding transcription factor activity"/>
    <property type="evidence" value="ECO:0007669"/>
    <property type="project" value="InterPro"/>
</dbReference>
<dbReference type="Gene3D" id="3.40.1410.10">
    <property type="entry name" value="Chorismate lyase-like"/>
    <property type="match status" value="1"/>
</dbReference>
<dbReference type="Gene3D" id="1.10.10.10">
    <property type="entry name" value="Winged helix-like DNA-binding domain superfamily/Winged helix DNA-binding domain"/>
    <property type="match status" value="1"/>
</dbReference>
<dbReference type="InterPro" id="IPR011663">
    <property type="entry name" value="UTRA"/>
</dbReference>
<dbReference type="InterPro" id="IPR000524">
    <property type="entry name" value="Tscrpt_reg_HTH_GntR"/>
</dbReference>
<proteinExistence type="predicted"/>
<dbReference type="Pfam" id="PF07702">
    <property type="entry name" value="UTRA"/>
    <property type="match status" value="1"/>
</dbReference>
<dbReference type="PANTHER" id="PTHR44846:SF1">
    <property type="entry name" value="MANNOSYL-D-GLYCERATE TRANSPORT_METABOLISM SYSTEM REPRESSOR MNGR-RELATED"/>
    <property type="match status" value="1"/>
</dbReference>
<dbReference type="PANTHER" id="PTHR44846">
    <property type="entry name" value="MANNOSYL-D-GLYCERATE TRANSPORT/METABOLISM SYSTEM REPRESSOR MNGR-RELATED"/>
    <property type="match status" value="1"/>
</dbReference>
<comment type="caution">
    <text evidence="5">The sequence shown here is derived from an EMBL/GenBank/DDBJ whole genome shotgun (WGS) entry which is preliminary data.</text>
</comment>
<dbReference type="SUPFAM" id="SSF46785">
    <property type="entry name" value="Winged helix' DNA-binding domain"/>
    <property type="match status" value="1"/>
</dbReference>
<gene>
    <name evidence="5" type="ORF">S01H1_02972</name>
</gene>
<dbReference type="SUPFAM" id="SSF64288">
    <property type="entry name" value="Chorismate lyase-like"/>
    <property type="match status" value="1"/>
</dbReference>
<protein>
    <recommendedName>
        <fullName evidence="4">HTH gntR-type domain-containing protein</fullName>
    </recommendedName>
</protein>
<organism evidence="5">
    <name type="scientific">marine sediment metagenome</name>
    <dbReference type="NCBI Taxonomy" id="412755"/>
    <lineage>
        <taxon>unclassified sequences</taxon>
        <taxon>metagenomes</taxon>
        <taxon>ecological metagenomes</taxon>
    </lineage>
</organism>
<dbReference type="FunFam" id="1.10.10.10:FF:000079">
    <property type="entry name" value="GntR family transcriptional regulator"/>
    <property type="match status" value="1"/>
</dbReference>
<dbReference type="PRINTS" id="PR00035">
    <property type="entry name" value="HTHGNTR"/>
</dbReference>
<dbReference type="InterPro" id="IPR036388">
    <property type="entry name" value="WH-like_DNA-bd_sf"/>
</dbReference>
<dbReference type="InterPro" id="IPR028978">
    <property type="entry name" value="Chorismate_lyase_/UTRA_dom_sf"/>
</dbReference>
<evidence type="ECO:0000256" key="2">
    <source>
        <dbReference type="ARBA" id="ARBA00023125"/>
    </source>
</evidence>
<dbReference type="PROSITE" id="PS50949">
    <property type="entry name" value="HTH_GNTR"/>
    <property type="match status" value="1"/>
</dbReference>
<feature type="non-terminal residue" evidence="5">
    <location>
        <position position="241"/>
    </location>
</feature>
<evidence type="ECO:0000313" key="5">
    <source>
        <dbReference type="EMBL" id="GAF73168.1"/>
    </source>
</evidence>
<keyword evidence="2" id="KW-0238">DNA-binding</keyword>
<reference evidence="5" key="1">
    <citation type="journal article" date="2014" name="Front. Microbiol.">
        <title>High frequency of phylogenetically diverse reductive dehalogenase-homologous genes in deep subseafloor sedimentary metagenomes.</title>
        <authorList>
            <person name="Kawai M."/>
            <person name="Futagami T."/>
            <person name="Toyoda A."/>
            <person name="Takaki Y."/>
            <person name="Nishi S."/>
            <person name="Hori S."/>
            <person name="Arai W."/>
            <person name="Tsubouchi T."/>
            <person name="Morono Y."/>
            <person name="Uchiyama I."/>
            <person name="Ito T."/>
            <person name="Fujiyama A."/>
            <person name="Inagaki F."/>
            <person name="Takami H."/>
        </authorList>
    </citation>
    <scope>NUCLEOTIDE SEQUENCE</scope>
    <source>
        <strain evidence="5">Expedition CK06-06</strain>
    </source>
</reference>
<dbReference type="EMBL" id="BARS01001538">
    <property type="protein sequence ID" value="GAF73168.1"/>
    <property type="molecule type" value="Genomic_DNA"/>
</dbReference>
<dbReference type="InterPro" id="IPR036390">
    <property type="entry name" value="WH_DNA-bd_sf"/>
</dbReference>
<accession>X0RWJ8</accession>
<dbReference type="InterPro" id="IPR050679">
    <property type="entry name" value="Bact_HTH_transcr_reg"/>
</dbReference>
<name>X0RWJ8_9ZZZZ</name>
<dbReference type="AlphaFoldDB" id="X0RWJ8"/>
<dbReference type="GO" id="GO:0003677">
    <property type="term" value="F:DNA binding"/>
    <property type="evidence" value="ECO:0007669"/>
    <property type="project" value="UniProtKB-KW"/>
</dbReference>
<evidence type="ECO:0000256" key="1">
    <source>
        <dbReference type="ARBA" id="ARBA00023015"/>
    </source>
</evidence>
<keyword evidence="3" id="KW-0804">Transcription</keyword>
<dbReference type="SMART" id="SM00345">
    <property type="entry name" value="HTH_GNTR"/>
    <property type="match status" value="1"/>
</dbReference>